<dbReference type="PANTHER" id="PTHR43808">
    <property type="entry name" value="ACETYLORNITHINE DEACETYLASE"/>
    <property type="match status" value="1"/>
</dbReference>
<dbReference type="Proteomes" id="UP001290455">
    <property type="component" value="Unassembled WGS sequence"/>
</dbReference>
<dbReference type="SUPFAM" id="SSF55031">
    <property type="entry name" value="Bacterial exopeptidase dimerisation domain"/>
    <property type="match status" value="1"/>
</dbReference>
<dbReference type="RefSeq" id="WP_322446874.1">
    <property type="nucleotide sequence ID" value="NZ_JAXOFX010000007.1"/>
</dbReference>
<keyword evidence="6" id="KW-0862">Zinc</keyword>
<evidence type="ECO:0000256" key="2">
    <source>
        <dbReference type="ARBA" id="ARBA00006247"/>
    </source>
</evidence>
<accession>A0ABU5IZI4</accession>
<sequence length="472" mass="52595">MSSIQWSKEVEDRKELLIKDTQELLHIKSLLDEENATEEAPLGEGVKEALDFMLNLGEKDGFVTKNVGNLAGHIEFGEGEESVGILCHVDVVPEGDGWSSDPYAAEIRDGKIFARGAIDDKGPTMAAYYAMKIVKDLGLPLSKRVRMIIGTDEESKWRCVDHYFEHEEMPTIGFAPDADFPIINAEKGIADFDFVLGKMTGEVEKEAHAEVISFQSGRRYNMVPDYAKASLYVLSEQTAVLQRFDDFLKEHQVTGKYHVDNGELILEVEGVSVHGMEPNNGKNAGLFLGAFLNELQLDRYSAQYFSFLTKHFFKDSRGKQLGVAYSDDITGELTINVGVLSFNKNTGGKIGLNLRYPVTTKIDETKETLETVSKEFGFTLENFSNSKPHHVDEKDFLIQTLKKVYEEQTGEKAELLSIGGGTYARSLKSGVAFGPLFPGRPDSAHQKDEYIIIDDLLKATAIYAQAIYELAR</sequence>
<evidence type="ECO:0000313" key="9">
    <source>
        <dbReference type="EMBL" id="MDZ5472575.1"/>
    </source>
</evidence>
<dbReference type="GO" id="GO:0016805">
    <property type="term" value="F:dipeptidase activity"/>
    <property type="evidence" value="ECO:0007669"/>
    <property type="project" value="UniProtKB-KW"/>
</dbReference>
<dbReference type="Gene3D" id="3.40.630.10">
    <property type="entry name" value="Zn peptidases"/>
    <property type="match status" value="1"/>
</dbReference>
<dbReference type="EMBL" id="JAXOFX010000007">
    <property type="protein sequence ID" value="MDZ5472575.1"/>
    <property type="molecule type" value="Genomic_DNA"/>
</dbReference>
<gene>
    <name evidence="9" type="primary">pepV</name>
    <name evidence="9" type="ORF">SM124_12515</name>
</gene>
<comment type="similarity">
    <text evidence="2">Belongs to the peptidase M20A family.</text>
</comment>
<comment type="caution">
    <text evidence="9">The sequence shown here is derived from an EMBL/GenBank/DDBJ whole genome shotgun (WGS) entry which is preliminary data.</text>
</comment>
<dbReference type="CDD" id="cd03888">
    <property type="entry name" value="M20_PepV"/>
    <property type="match status" value="1"/>
</dbReference>
<dbReference type="NCBIfam" id="TIGR01887">
    <property type="entry name" value="dipeptidaselike"/>
    <property type="match status" value="1"/>
</dbReference>
<evidence type="ECO:0000313" key="10">
    <source>
        <dbReference type="Proteomes" id="UP001290455"/>
    </source>
</evidence>
<evidence type="ECO:0000256" key="7">
    <source>
        <dbReference type="ARBA" id="ARBA00022997"/>
    </source>
</evidence>
<keyword evidence="7 9" id="KW-0224">Dipeptidase</keyword>
<dbReference type="InterPro" id="IPR010964">
    <property type="entry name" value="M20A_pepV-rel"/>
</dbReference>
<evidence type="ECO:0000256" key="4">
    <source>
        <dbReference type="ARBA" id="ARBA00022723"/>
    </source>
</evidence>
<dbReference type="InterPro" id="IPR050072">
    <property type="entry name" value="Peptidase_M20A"/>
</dbReference>
<protein>
    <submittedName>
        <fullName evidence="9">Dipeptidase PepV</fullName>
        <ecNumber evidence="9">3.4.13.-</ecNumber>
    </submittedName>
</protein>
<keyword evidence="3" id="KW-0645">Protease</keyword>
<dbReference type="InterPro" id="IPR002933">
    <property type="entry name" value="Peptidase_M20"/>
</dbReference>
<reference evidence="9 10" key="1">
    <citation type="submission" date="2023-11" db="EMBL/GenBank/DDBJ databases">
        <title>Bacillus jintuensis, isolated from a mudflat on the Beibu Gulf coast.</title>
        <authorList>
            <person name="Li M."/>
        </authorList>
    </citation>
    <scope>NUCLEOTIDE SEQUENCE [LARGE SCALE GENOMIC DNA]</scope>
    <source>
        <strain evidence="9 10">31A1R</strain>
    </source>
</reference>
<dbReference type="InterPro" id="IPR001261">
    <property type="entry name" value="ArgE/DapE_CS"/>
</dbReference>
<dbReference type="Pfam" id="PF01546">
    <property type="entry name" value="Peptidase_M20"/>
    <property type="match status" value="1"/>
</dbReference>
<dbReference type="PROSITE" id="PS00759">
    <property type="entry name" value="ARGE_DAPE_CPG2_2"/>
    <property type="match status" value="1"/>
</dbReference>
<dbReference type="PANTHER" id="PTHR43808:SF31">
    <property type="entry name" value="N-ACETYL-L-CITRULLINE DEACETYLASE"/>
    <property type="match status" value="1"/>
</dbReference>
<keyword evidence="8" id="KW-0482">Metalloprotease</keyword>
<evidence type="ECO:0000256" key="5">
    <source>
        <dbReference type="ARBA" id="ARBA00022801"/>
    </source>
</evidence>
<proteinExistence type="inferred from homology"/>
<keyword evidence="5 9" id="KW-0378">Hydrolase</keyword>
<keyword evidence="10" id="KW-1185">Reference proteome</keyword>
<organism evidence="9 10">
    <name type="scientific">Robertmurraya mangrovi</name>
    <dbReference type="NCBI Taxonomy" id="3098077"/>
    <lineage>
        <taxon>Bacteria</taxon>
        <taxon>Bacillati</taxon>
        <taxon>Bacillota</taxon>
        <taxon>Bacilli</taxon>
        <taxon>Bacillales</taxon>
        <taxon>Bacillaceae</taxon>
        <taxon>Robertmurraya</taxon>
    </lineage>
</organism>
<dbReference type="InterPro" id="IPR036264">
    <property type="entry name" value="Bact_exopeptidase_dim_dom"/>
</dbReference>
<dbReference type="Gene3D" id="3.30.70.360">
    <property type="match status" value="2"/>
</dbReference>
<dbReference type="EC" id="3.4.13.-" evidence="9"/>
<name>A0ABU5IZI4_9BACI</name>
<evidence type="ECO:0000256" key="3">
    <source>
        <dbReference type="ARBA" id="ARBA00022670"/>
    </source>
</evidence>
<dbReference type="SUPFAM" id="SSF53187">
    <property type="entry name" value="Zn-dependent exopeptidases"/>
    <property type="match status" value="1"/>
</dbReference>
<comment type="cofactor">
    <cofactor evidence="1">
        <name>Zn(2+)</name>
        <dbReference type="ChEBI" id="CHEBI:29105"/>
    </cofactor>
</comment>
<dbReference type="NCBIfam" id="NF005591">
    <property type="entry name" value="PRK07318.1"/>
    <property type="match status" value="1"/>
</dbReference>
<evidence type="ECO:0000256" key="6">
    <source>
        <dbReference type="ARBA" id="ARBA00022833"/>
    </source>
</evidence>
<keyword evidence="4" id="KW-0479">Metal-binding</keyword>
<evidence type="ECO:0000256" key="1">
    <source>
        <dbReference type="ARBA" id="ARBA00001947"/>
    </source>
</evidence>
<evidence type="ECO:0000256" key="8">
    <source>
        <dbReference type="ARBA" id="ARBA00023049"/>
    </source>
</evidence>